<dbReference type="SUPFAM" id="SSF49854">
    <property type="entry name" value="Spermadhesin, CUB domain"/>
    <property type="match status" value="1"/>
</dbReference>
<keyword evidence="6" id="KW-1185">Reference proteome</keyword>
<keyword evidence="3" id="KW-0732">Signal</keyword>
<evidence type="ECO:0000259" key="4">
    <source>
        <dbReference type="PROSITE" id="PS01180"/>
    </source>
</evidence>
<sequence>MIPERHLPLSLILGLLSTLTPLQSVHGIQNEGGAHGNIPFHGNGLVAACGSTNAVTARTVYIIVSPGYPAPYHPYTHCRWNFYSLGSHGGQLQVQCPLFEMESSSPCSSGAFVAIQTLDNEEGER</sequence>
<evidence type="ECO:0000256" key="1">
    <source>
        <dbReference type="ARBA" id="ARBA00023157"/>
    </source>
</evidence>
<accession>A0A8J5CRY1</accession>
<evidence type="ECO:0000256" key="2">
    <source>
        <dbReference type="PROSITE-ProRule" id="PRU00059"/>
    </source>
</evidence>
<dbReference type="Gene3D" id="2.60.120.290">
    <property type="entry name" value="Spermadhesin, CUB domain"/>
    <property type="match status" value="1"/>
</dbReference>
<feature type="domain" description="CUB" evidence="4">
    <location>
        <begin position="49"/>
        <end position="107"/>
    </location>
</feature>
<organism evidence="5 6">
    <name type="scientific">Chionoecetes opilio</name>
    <name type="common">Atlantic snow crab</name>
    <name type="synonym">Cancer opilio</name>
    <dbReference type="NCBI Taxonomy" id="41210"/>
    <lineage>
        <taxon>Eukaryota</taxon>
        <taxon>Metazoa</taxon>
        <taxon>Ecdysozoa</taxon>
        <taxon>Arthropoda</taxon>
        <taxon>Crustacea</taxon>
        <taxon>Multicrustacea</taxon>
        <taxon>Malacostraca</taxon>
        <taxon>Eumalacostraca</taxon>
        <taxon>Eucarida</taxon>
        <taxon>Decapoda</taxon>
        <taxon>Pleocyemata</taxon>
        <taxon>Brachyura</taxon>
        <taxon>Eubrachyura</taxon>
        <taxon>Majoidea</taxon>
        <taxon>Majidae</taxon>
        <taxon>Chionoecetes</taxon>
    </lineage>
</organism>
<dbReference type="InterPro" id="IPR000859">
    <property type="entry name" value="CUB_dom"/>
</dbReference>
<feature type="chain" id="PRO_5035201860" description="CUB domain-containing protein" evidence="3">
    <location>
        <begin position="28"/>
        <end position="125"/>
    </location>
</feature>
<name>A0A8J5CRY1_CHIOP</name>
<dbReference type="Pfam" id="PF00431">
    <property type="entry name" value="CUB"/>
    <property type="match status" value="1"/>
</dbReference>
<comment type="caution">
    <text evidence="5">The sequence shown here is derived from an EMBL/GenBank/DDBJ whole genome shotgun (WGS) entry which is preliminary data.</text>
</comment>
<evidence type="ECO:0000313" key="6">
    <source>
        <dbReference type="Proteomes" id="UP000770661"/>
    </source>
</evidence>
<dbReference type="PROSITE" id="PS01180">
    <property type="entry name" value="CUB"/>
    <property type="match status" value="1"/>
</dbReference>
<feature type="signal peptide" evidence="3">
    <location>
        <begin position="1"/>
        <end position="27"/>
    </location>
</feature>
<keyword evidence="1" id="KW-1015">Disulfide bond</keyword>
<proteinExistence type="predicted"/>
<reference evidence="5" key="1">
    <citation type="submission" date="2020-07" db="EMBL/GenBank/DDBJ databases">
        <title>The High-quality genome of the commercially important snow crab, Chionoecetes opilio.</title>
        <authorList>
            <person name="Jeong J.-H."/>
            <person name="Ryu S."/>
        </authorList>
    </citation>
    <scope>NUCLEOTIDE SEQUENCE</scope>
    <source>
        <strain evidence="5">MADBK_172401_WGS</strain>
        <tissue evidence="5">Digestive gland</tissue>
    </source>
</reference>
<dbReference type="AlphaFoldDB" id="A0A8J5CRY1"/>
<protein>
    <recommendedName>
        <fullName evidence="4">CUB domain-containing protein</fullName>
    </recommendedName>
</protein>
<comment type="caution">
    <text evidence="2">Lacks conserved residue(s) required for the propagation of feature annotation.</text>
</comment>
<dbReference type="EMBL" id="JACEEZ010017313">
    <property type="protein sequence ID" value="KAG0717647.1"/>
    <property type="molecule type" value="Genomic_DNA"/>
</dbReference>
<evidence type="ECO:0000313" key="5">
    <source>
        <dbReference type="EMBL" id="KAG0717647.1"/>
    </source>
</evidence>
<dbReference type="Proteomes" id="UP000770661">
    <property type="component" value="Unassembled WGS sequence"/>
</dbReference>
<gene>
    <name evidence="5" type="ORF">GWK47_054025</name>
</gene>
<dbReference type="OrthoDB" id="6380398at2759"/>
<evidence type="ECO:0000256" key="3">
    <source>
        <dbReference type="SAM" id="SignalP"/>
    </source>
</evidence>
<dbReference type="InterPro" id="IPR035914">
    <property type="entry name" value="Sperma_CUB_dom_sf"/>
</dbReference>